<dbReference type="GO" id="GO:0005085">
    <property type="term" value="F:guanyl-nucleotide exchange factor activity"/>
    <property type="evidence" value="ECO:0007669"/>
    <property type="project" value="InterPro"/>
</dbReference>
<dbReference type="Gene3D" id="1.25.10.10">
    <property type="entry name" value="Leucine-rich Repeat Variant"/>
    <property type="match status" value="1"/>
</dbReference>
<protein>
    <recommendedName>
        <fullName evidence="3">ARM repeat-containing protein</fullName>
    </recommendedName>
</protein>
<dbReference type="InterPro" id="IPR040144">
    <property type="entry name" value="RAP1GDS1"/>
</dbReference>
<dbReference type="OrthoDB" id="26149at2759"/>
<dbReference type="InterPro" id="IPR016024">
    <property type="entry name" value="ARM-type_fold"/>
</dbReference>
<dbReference type="Proteomes" id="UP000018144">
    <property type="component" value="Unassembled WGS sequence"/>
</dbReference>
<dbReference type="PANTHER" id="PTHR10957">
    <property type="entry name" value="RAP1 GTPASE-GDP DISSOCIATION STIMULATOR 1"/>
    <property type="match status" value="1"/>
</dbReference>
<organism evidence="1 2">
    <name type="scientific">Pyronema omphalodes (strain CBS 100304)</name>
    <name type="common">Pyronema confluens</name>
    <dbReference type="NCBI Taxonomy" id="1076935"/>
    <lineage>
        <taxon>Eukaryota</taxon>
        <taxon>Fungi</taxon>
        <taxon>Dikarya</taxon>
        <taxon>Ascomycota</taxon>
        <taxon>Pezizomycotina</taxon>
        <taxon>Pezizomycetes</taxon>
        <taxon>Pezizales</taxon>
        <taxon>Pyronemataceae</taxon>
        <taxon>Pyronema</taxon>
    </lineage>
</organism>
<name>U4LUV3_PYROM</name>
<dbReference type="AlphaFoldDB" id="U4LUV3"/>
<evidence type="ECO:0000313" key="1">
    <source>
        <dbReference type="EMBL" id="CCX31971.1"/>
    </source>
</evidence>
<dbReference type="STRING" id="1076935.U4LUV3"/>
<accession>U4LUV3</accession>
<keyword evidence="2" id="KW-1185">Reference proteome</keyword>
<sequence length="626" mass="69379">MTTDAAIEVVENTFKTSEKNAETLSPVLTALKELQESNDEKALNTASKAVWHASREEPWRIPIGEAGILEFFQSLIETVSDESLKLNCLRIMGNACAEKDANRKRVLEHPLSIGPIVSAIVDSSTRVIAAVVLGNICTEYEPAQLAAVEKGACQTIFNVLSDEEFDDDLDYFLRVLELLLSHDTGKEATPESALPTLLEFLEIRDEGFDNTLSLVSILSSLLTTSRFQNLTLKKRPNGEPEFFPRILDLLERTYQVTVDAEREAKDKSLVAYARNQIVESIGEIASLPEFQETYPLDGPLMNRIRAFLEPQPGKEELVVAACLAYGNVGRSHPVCMKLVDLKLQEPLLKIILQTVDKFEASVKAARKPKIEDVTEQEDAKEEVDPDEPTVEKLPTGAMSVGIIHAAVGVLKNLAIPPENKARLASSGVFAAIRRILQMEGVGVGQVWYSAVSLGRLCVVNTTENVITLLSPGSVESPETLLELFLKRYQEVEELPVQVEISRTLAACLRTIYAAEDPKQEILDMFMSHDEKLEGALWDMVKQDKYPVVASEGWFAMALFTRSQEGAERAVKVLDEEVVRNVLTEGQLKKDKDNVGVMLVGLRQAGENKTVEELLSLFVKQAEEVKE</sequence>
<dbReference type="eggNOG" id="ENOG502S3FT">
    <property type="taxonomic scope" value="Eukaryota"/>
</dbReference>
<evidence type="ECO:0000313" key="2">
    <source>
        <dbReference type="Proteomes" id="UP000018144"/>
    </source>
</evidence>
<gene>
    <name evidence="1" type="ORF">PCON_12048</name>
</gene>
<evidence type="ECO:0008006" key="3">
    <source>
        <dbReference type="Google" id="ProtNLM"/>
    </source>
</evidence>
<dbReference type="EMBL" id="HF935702">
    <property type="protein sequence ID" value="CCX31971.1"/>
    <property type="molecule type" value="Genomic_DNA"/>
</dbReference>
<dbReference type="InterPro" id="IPR011989">
    <property type="entry name" value="ARM-like"/>
</dbReference>
<dbReference type="OMA" id="WRLPYGD"/>
<proteinExistence type="predicted"/>
<dbReference type="SUPFAM" id="SSF48371">
    <property type="entry name" value="ARM repeat"/>
    <property type="match status" value="1"/>
</dbReference>
<reference evidence="1 2" key="1">
    <citation type="journal article" date="2013" name="PLoS Genet.">
        <title>The genome and development-dependent transcriptomes of Pyronema confluens: a window into fungal evolution.</title>
        <authorList>
            <person name="Traeger S."/>
            <person name="Altegoer F."/>
            <person name="Freitag M."/>
            <person name="Gabaldon T."/>
            <person name="Kempken F."/>
            <person name="Kumar A."/>
            <person name="Marcet-Houben M."/>
            <person name="Poggeler S."/>
            <person name="Stajich J.E."/>
            <person name="Nowrousian M."/>
        </authorList>
    </citation>
    <scope>NUCLEOTIDE SEQUENCE [LARGE SCALE GENOMIC DNA]</scope>
    <source>
        <strain evidence="2">CBS 100304</strain>
        <tissue evidence="1">Vegetative mycelium</tissue>
    </source>
</reference>